<dbReference type="AlphaFoldDB" id="A0A314USK8"/>
<protein>
    <submittedName>
        <fullName evidence="1">Uncharacterized protein</fullName>
    </submittedName>
</protein>
<proteinExistence type="predicted"/>
<evidence type="ECO:0000313" key="2">
    <source>
        <dbReference type="Proteomes" id="UP000250321"/>
    </source>
</evidence>
<accession>A0A314USK8</accession>
<name>A0A314USK8_PRUYE</name>
<comment type="caution">
    <text evidence="1">The sequence shown here is derived from an EMBL/GenBank/DDBJ whole genome shotgun (WGS) entry which is preliminary data.</text>
</comment>
<evidence type="ECO:0000313" key="1">
    <source>
        <dbReference type="EMBL" id="PQM40421.1"/>
    </source>
</evidence>
<gene>
    <name evidence="1" type="ORF">Pyn_20727</name>
</gene>
<dbReference type="EMBL" id="PJQY01003078">
    <property type="protein sequence ID" value="PQM40421.1"/>
    <property type="molecule type" value="Genomic_DNA"/>
</dbReference>
<organism evidence="1 2">
    <name type="scientific">Prunus yedoensis var. nudiflora</name>
    <dbReference type="NCBI Taxonomy" id="2094558"/>
    <lineage>
        <taxon>Eukaryota</taxon>
        <taxon>Viridiplantae</taxon>
        <taxon>Streptophyta</taxon>
        <taxon>Embryophyta</taxon>
        <taxon>Tracheophyta</taxon>
        <taxon>Spermatophyta</taxon>
        <taxon>Magnoliopsida</taxon>
        <taxon>eudicotyledons</taxon>
        <taxon>Gunneridae</taxon>
        <taxon>Pentapetalae</taxon>
        <taxon>rosids</taxon>
        <taxon>fabids</taxon>
        <taxon>Rosales</taxon>
        <taxon>Rosaceae</taxon>
        <taxon>Amygdaloideae</taxon>
        <taxon>Amygdaleae</taxon>
        <taxon>Prunus</taxon>
    </lineage>
</organism>
<dbReference type="Proteomes" id="UP000250321">
    <property type="component" value="Unassembled WGS sequence"/>
</dbReference>
<reference evidence="1 2" key="1">
    <citation type="submission" date="2018-02" db="EMBL/GenBank/DDBJ databases">
        <title>Draft genome of wild Prunus yedoensis var. nudiflora.</title>
        <authorList>
            <person name="Baek S."/>
            <person name="Kim J.-H."/>
            <person name="Choi K."/>
            <person name="Kim G.-B."/>
            <person name="Cho A."/>
            <person name="Jang H."/>
            <person name="Shin C.-H."/>
            <person name="Yu H.-J."/>
            <person name="Mun J.-H."/>
        </authorList>
    </citation>
    <scope>NUCLEOTIDE SEQUENCE [LARGE SCALE GENOMIC DNA]</scope>
    <source>
        <strain evidence="2">cv. Jeju island</strain>
        <tissue evidence="1">Leaf</tissue>
    </source>
</reference>
<sequence>MDSSMASCCFFNLSSMSFNIISLALFFDSQTSFLSDLDMSETSSPMSCTLPSESLKKEGCESKKRANEIILKDMEERLKKQQEAMEEPIASLRFESKVACGD</sequence>
<keyword evidence="2" id="KW-1185">Reference proteome</keyword>